<keyword evidence="10" id="KW-0326">Glycosidase</keyword>
<dbReference type="Pfam" id="PF22026">
    <property type="entry name" value="Alpha-amylase_C_2"/>
    <property type="match status" value="1"/>
</dbReference>
<comment type="catalytic activity">
    <reaction evidence="1">
        <text>Endohydrolysis of (1-&gt;4)-alpha-D-glucosidic linkages in polysaccharides containing three or more (1-&gt;4)-alpha-linked D-glucose units.</text>
        <dbReference type="EC" id="3.2.1.1"/>
    </reaction>
</comment>
<keyword evidence="11" id="KW-0812">Transmembrane</keyword>
<name>A0ABS1TQ36_9BACI</name>
<dbReference type="Pfam" id="PF00128">
    <property type="entry name" value="Alpha-amylase"/>
    <property type="match status" value="1"/>
</dbReference>
<protein>
    <recommendedName>
        <fullName evidence="4">alpha-amylase</fullName>
        <ecNumber evidence="4">3.2.1.1</ecNumber>
    </recommendedName>
</protein>
<feature type="transmembrane region" description="Helical" evidence="11">
    <location>
        <begin position="478"/>
        <end position="499"/>
    </location>
</feature>
<dbReference type="Proteomes" id="UP000623967">
    <property type="component" value="Unassembled WGS sequence"/>
</dbReference>
<dbReference type="InterPro" id="IPR006047">
    <property type="entry name" value="GH13_cat_dom"/>
</dbReference>
<feature type="domain" description="Glycosyl hydrolase family 13 catalytic" evidence="13">
    <location>
        <begin position="38"/>
        <end position="382"/>
    </location>
</feature>
<dbReference type="Gene3D" id="2.60.40.1180">
    <property type="entry name" value="Golgi alpha-mannosidase II"/>
    <property type="match status" value="1"/>
</dbReference>
<keyword evidence="5" id="KW-0479">Metal-binding</keyword>
<evidence type="ECO:0000256" key="8">
    <source>
        <dbReference type="ARBA" id="ARBA00022837"/>
    </source>
</evidence>
<dbReference type="PIRSF" id="PIRSF001024">
    <property type="entry name" value="Alph-amyl_fung"/>
    <property type="match status" value="1"/>
</dbReference>
<evidence type="ECO:0000256" key="6">
    <source>
        <dbReference type="ARBA" id="ARBA00022729"/>
    </source>
</evidence>
<dbReference type="PANTHER" id="PTHR10357:SF215">
    <property type="entry name" value="ALPHA-AMYLASE 1"/>
    <property type="match status" value="1"/>
</dbReference>
<feature type="signal peptide" evidence="12">
    <location>
        <begin position="1"/>
        <end position="22"/>
    </location>
</feature>
<evidence type="ECO:0000256" key="9">
    <source>
        <dbReference type="ARBA" id="ARBA00023277"/>
    </source>
</evidence>
<feature type="chain" id="PRO_5047328907" description="alpha-amylase" evidence="12">
    <location>
        <begin position="23"/>
        <end position="508"/>
    </location>
</feature>
<accession>A0ABS1TQ36</accession>
<keyword evidence="11" id="KW-0472">Membrane</keyword>
<dbReference type="RefSeq" id="WP_202653636.1">
    <property type="nucleotide sequence ID" value="NZ_JAESWB010000168.1"/>
</dbReference>
<evidence type="ECO:0000256" key="5">
    <source>
        <dbReference type="ARBA" id="ARBA00022723"/>
    </source>
</evidence>
<dbReference type="SUPFAM" id="SSF51445">
    <property type="entry name" value="(Trans)glycosidases"/>
    <property type="match status" value="1"/>
</dbReference>
<evidence type="ECO:0000256" key="1">
    <source>
        <dbReference type="ARBA" id="ARBA00000548"/>
    </source>
</evidence>
<keyword evidence="8" id="KW-0106">Calcium</keyword>
<dbReference type="InterPro" id="IPR017853">
    <property type="entry name" value="GH"/>
</dbReference>
<dbReference type="SUPFAM" id="SSF51011">
    <property type="entry name" value="Glycosyl hydrolase domain"/>
    <property type="match status" value="1"/>
</dbReference>
<comment type="similarity">
    <text evidence="3">Belongs to the glycosyl hydrolase 13 family.</text>
</comment>
<evidence type="ECO:0000256" key="3">
    <source>
        <dbReference type="ARBA" id="ARBA00008061"/>
    </source>
</evidence>
<keyword evidence="9" id="KW-0119">Carbohydrate metabolism</keyword>
<evidence type="ECO:0000256" key="10">
    <source>
        <dbReference type="ARBA" id="ARBA00023295"/>
    </source>
</evidence>
<dbReference type="InterPro" id="IPR013780">
    <property type="entry name" value="Glyco_hydro_b"/>
</dbReference>
<dbReference type="Gene3D" id="3.20.20.80">
    <property type="entry name" value="Glycosidases"/>
    <property type="match status" value="1"/>
</dbReference>
<dbReference type="PANTHER" id="PTHR10357">
    <property type="entry name" value="ALPHA-AMYLASE FAMILY MEMBER"/>
    <property type="match status" value="1"/>
</dbReference>
<dbReference type="EC" id="3.2.1.1" evidence="4"/>
<evidence type="ECO:0000256" key="2">
    <source>
        <dbReference type="ARBA" id="ARBA00001913"/>
    </source>
</evidence>
<evidence type="ECO:0000259" key="13">
    <source>
        <dbReference type="SMART" id="SM00642"/>
    </source>
</evidence>
<keyword evidence="6 12" id="KW-0732">Signal</keyword>
<dbReference type="InterPro" id="IPR054174">
    <property type="entry name" value="Alpha-amylase-like_C"/>
</dbReference>
<keyword evidence="11" id="KW-1133">Transmembrane helix</keyword>
<sequence>MFKRMIPIFICLLLVSAIPAKAEMNKGNRLWQDESIYSIMIDRFNDGDTKNDLGVNTREPLAYNGGDLQGIIDKLDYIQSMGFTAIRLTPIFANAQNGYHGYWVTDFYKVDEHFGSLETFKQLVKEAHKRKMKVLLDFVTNNVAKSHPWVSDAGKQNWFHPKKSTVNWNNQQEAENGWVDGLPDLNQENPEVKQYLLDAAKWWMKETNIDGYTLPEVNYVPLSFWKDFSAAMKQEKADFFLMGIPAKATVIDVKSYRNAGLDTVLDFTRSQELRKVFAATNQPLPEEYTDAVNDQSVNVTVNFLDTENTARFTRDIVKKRQFPGTRWKTALTYLFSTPGIPFIYYGTDIALNGGEVPDNRQPMNFRAEKELIDYISKISELRNQLPSLTRGTFEMLYNQNGMMIYKRIYKGETTVIAINNTTKSQKVTLTTDQLEGGKELRGLLNGDLVRSHNDQYVLIIDRDISELYVLAEKTGINIPFIASLMLVVVLFLVFLLFILKRRNRTIVD</sequence>
<evidence type="ECO:0000313" key="15">
    <source>
        <dbReference type="Proteomes" id="UP000623967"/>
    </source>
</evidence>
<comment type="caution">
    <text evidence="14">The sequence shown here is derived from an EMBL/GenBank/DDBJ whole genome shotgun (WGS) entry which is preliminary data.</text>
</comment>
<evidence type="ECO:0000256" key="4">
    <source>
        <dbReference type="ARBA" id="ARBA00012595"/>
    </source>
</evidence>
<dbReference type="EMBL" id="JAESWB010000168">
    <property type="protein sequence ID" value="MBL4952361.1"/>
    <property type="molecule type" value="Genomic_DNA"/>
</dbReference>
<evidence type="ECO:0000256" key="12">
    <source>
        <dbReference type="SAM" id="SignalP"/>
    </source>
</evidence>
<evidence type="ECO:0000256" key="7">
    <source>
        <dbReference type="ARBA" id="ARBA00022801"/>
    </source>
</evidence>
<evidence type="ECO:0000256" key="11">
    <source>
        <dbReference type="SAM" id="Phobius"/>
    </source>
</evidence>
<proteinExistence type="inferred from homology"/>
<reference evidence="14 15" key="1">
    <citation type="submission" date="2021-01" db="EMBL/GenBank/DDBJ databases">
        <title>Genome public.</title>
        <authorList>
            <person name="Liu C."/>
            <person name="Sun Q."/>
        </authorList>
    </citation>
    <scope>NUCLEOTIDE SEQUENCE [LARGE SCALE GENOMIC DNA]</scope>
    <source>
        <strain evidence="14 15">YIM B02564</strain>
    </source>
</reference>
<organism evidence="14 15">
    <name type="scientific">Neobacillus paridis</name>
    <dbReference type="NCBI Taxonomy" id="2803862"/>
    <lineage>
        <taxon>Bacteria</taxon>
        <taxon>Bacillati</taxon>
        <taxon>Bacillota</taxon>
        <taxon>Bacilli</taxon>
        <taxon>Bacillales</taxon>
        <taxon>Bacillaceae</taxon>
        <taxon>Neobacillus</taxon>
    </lineage>
</organism>
<keyword evidence="15" id="KW-1185">Reference proteome</keyword>
<gene>
    <name evidence="14" type="ORF">JK635_09080</name>
</gene>
<keyword evidence="7" id="KW-0378">Hydrolase</keyword>
<comment type="cofactor">
    <cofactor evidence="2">
        <name>Ca(2+)</name>
        <dbReference type="ChEBI" id="CHEBI:29108"/>
    </cofactor>
</comment>
<dbReference type="SMART" id="SM00642">
    <property type="entry name" value="Aamy"/>
    <property type="match status" value="1"/>
</dbReference>
<dbReference type="InterPro" id="IPR013777">
    <property type="entry name" value="A-amylase-like"/>
</dbReference>
<evidence type="ECO:0000313" key="14">
    <source>
        <dbReference type="EMBL" id="MBL4952361.1"/>
    </source>
</evidence>